<dbReference type="InterPro" id="IPR019734">
    <property type="entry name" value="TPR_rpt"/>
</dbReference>
<dbReference type="AlphaFoldDB" id="A0A1I8MMT6"/>
<dbReference type="GO" id="GO:0030544">
    <property type="term" value="F:Hsp70 protein binding"/>
    <property type="evidence" value="ECO:0007669"/>
    <property type="project" value="TreeGrafter"/>
</dbReference>
<dbReference type="PANTHER" id="PTHR46035:SF1">
    <property type="entry name" value="TETRATRICOPEPTIDE REPEAT PROTEIN 4"/>
    <property type="match status" value="1"/>
</dbReference>
<dbReference type="GO" id="GO:0051879">
    <property type="term" value="F:Hsp90 protein binding"/>
    <property type="evidence" value="ECO:0007669"/>
    <property type="project" value="InterPro"/>
</dbReference>
<reference evidence="7" key="2">
    <citation type="submission" date="2025-04" db="UniProtKB">
        <authorList>
            <consortium name="RefSeq"/>
        </authorList>
    </citation>
    <scope>IDENTIFICATION</scope>
    <source>
        <strain evidence="7">Aabys</strain>
    </source>
</reference>
<dbReference type="EnsemblMetazoa" id="MDOA006618-RA">
    <property type="protein sequence ID" value="MDOA006618-PA"/>
    <property type="gene ID" value="MDOA006618"/>
</dbReference>
<organism evidence="5">
    <name type="scientific">Musca domestica</name>
    <name type="common">House fly</name>
    <dbReference type="NCBI Taxonomy" id="7370"/>
    <lineage>
        <taxon>Eukaryota</taxon>
        <taxon>Metazoa</taxon>
        <taxon>Ecdysozoa</taxon>
        <taxon>Arthropoda</taxon>
        <taxon>Hexapoda</taxon>
        <taxon>Insecta</taxon>
        <taxon>Pterygota</taxon>
        <taxon>Neoptera</taxon>
        <taxon>Endopterygota</taxon>
        <taxon>Diptera</taxon>
        <taxon>Brachycera</taxon>
        <taxon>Muscomorpha</taxon>
        <taxon>Muscoidea</taxon>
        <taxon>Muscidae</taxon>
        <taxon>Musca</taxon>
    </lineage>
</organism>
<dbReference type="VEuPathDB" id="VectorBase:MDOMA2_010897"/>
<evidence type="ECO:0000313" key="7">
    <source>
        <dbReference type="RefSeq" id="XP_011294763.1"/>
    </source>
</evidence>
<gene>
    <name evidence="5" type="primary">101896093</name>
    <name evidence="7" type="synonym">LOC101896093</name>
</gene>
<dbReference type="OrthoDB" id="420195at2759"/>
<evidence type="ECO:0000313" key="6">
    <source>
        <dbReference type="Proteomes" id="UP001652621"/>
    </source>
</evidence>
<dbReference type="CDD" id="cd21380">
    <property type="entry name" value="CTWD_Cns1"/>
    <property type="match status" value="1"/>
</dbReference>
<protein>
    <submittedName>
        <fullName evidence="7">Tetratricopeptide repeat protein 4</fullName>
    </submittedName>
</protein>
<dbReference type="SMART" id="SM00028">
    <property type="entry name" value="TPR"/>
    <property type="match status" value="2"/>
</dbReference>
<dbReference type="GO" id="GO:0005634">
    <property type="term" value="C:nucleus"/>
    <property type="evidence" value="ECO:0007669"/>
    <property type="project" value="TreeGrafter"/>
</dbReference>
<sequence length="397" mass="47152">MAPPTEEEVKQKQWSEQERLELAAKLDAELDDFINSLERKRYEEGWPEDRWQEEMDKHPFFMKREPQPGDEIHPMFEGLQKLKYDPEENTCEELALNYKEDGNFYMKHKKFRMAVYSFTEGLKAKCEKPEVLSVLYNNRSAAQFFLKNYRSSLADAQKALEYNPEYAKARWRAAQCAYELERFDLCTELCEEIIERDPNNQDAQNLLKKNKTKKQDIERNKRKEMALEKKKLQRFHNLLRALDERKIKFDDIKPGRPINEELLRPKFLPLEDYPVHLDEDNTTLVWPAAFQYPEFMYSDYQQQLSEEATMLDVLDALFAEPLPLDKTGSYGADKVNVYYENRKVGCVHKVKLEKTIKEILQEKGFFVTGGSLLFYIVPKDSHTEKIFVNEERRCLFK</sequence>
<dbReference type="EnsemblMetazoa" id="MDOA006618-RB">
    <property type="protein sequence ID" value="MDOA006618-PB"/>
    <property type="gene ID" value="MDOA006618"/>
</dbReference>
<dbReference type="eggNOG" id="KOG0551">
    <property type="taxonomic scope" value="Eukaryota"/>
</dbReference>
<evidence type="ECO:0000256" key="3">
    <source>
        <dbReference type="ARBA" id="ARBA00023602"/>
    </source>
</evidence>
<keyword evidence="2" id="KW-0802">TPR repeat</keyword>
<dbReference type="STRING" id="7370.A0A1I8MMT6"/>
<evidence type="ECO:0000259" key="4">
    <source>
        <dbReference type="Pfam" id="PF18972"/>
    </source>
</evidence>
<dbReference type="InterPro" id="IPR011990">
    <property type="entry name" value="TPR-like_helical_dom_sf"/>
</dbReference>
<dbReference type="PANTHER" id="PTHR46035">
    <property type="entry name" value="TETRATRICOPEPTIDE REPEAT PROTEIN 4"/>
    <property type="match status" value="1"/>
</dbReference>
<dbReference type="RefSeq" id="XP_011294763.1">
    <property type="nucleotide sequence ID" value="XM_011296461.2"/>
</dbReference>
<keyword evidence="1" id="KW-0677">Repeat</keyword>
<dbReference type="KEGG" id="mde:101896093"/>
<dbReference type="SUPFAM" id="SSF48452">
    <property type="entry name" value="TPR-like"/>
    <property type="match status" value="1"/>
</dbReference>
<accession>A0A1I8MMT6</accession>
<evidence type="ECO:0000313" key="5">
    <source>
        <dbReference type="EnsemblMetazoa" id="MDOA006618-PA"/>
    </source>
</evidence>
<proteinExistence type="inferred from homology"/>
<feature type="domain" description="Cns1/TTC4 wheel" evidence="4">
    <location>
        <begin position="280"/>
        <end position="384"/>
    </location>
</feature>
<dbReference type="Pfam" id="PF18972">
    <property type="entry name" value="Wheel"/>
    <property type="match status" value="1"/>
</dbReference>
<comment type="similarity">
    <text evidence="3">Belongs to the TTC4 family.</text>
</comment>
<evidence type="ECO:0000256" key="1">
    <source>
        <dbReference type="ARBA" id="ARBA00022737"/>
    </source>
</evidence>
<dbReference type="Proteomes" id="UP001652621">
    <property type="component" value="Unplaced"/>
</dbReference>
<dbReference type="Gene3D" id="1.25.40.10">
    <property type="entry name" value="Tetratricopeptide repeat domain"/>
    <property type="match status" value="1"/>
</dbReference>
<dbReference type="GO" id="GO:0005829">
    <property type="term" value="C:cytosol"/>
    <property type="evidence" value="ECO:0007669"/>
    <property type="project" value="TreeGrafter"/>
</dbReference>
<reference evidence="5" key="1">
    <citation type="submission" date="2020-05" db="UniProtKB">
        <authorList>
            <consortium name="EnsemblMetazoa"/>
        </authorList>
    </citation>
    <scope>IDENTIFICATION</scope>
    <source>
        <strain evidence="5">Aabys</strain>
    </source>
</reference>
<keyword evidence="6" id="KW-1185">Reference proteome</keyword>
<name>A0A1I8MMT6_MUSDO</name>
<dbReference type="InterPro" id="IPR044059">
    <property type="entry name" value="Csn1/TTC4_wheel"/>
</dbReference>
<dbReference type="GO" id="GO:0006457">
    <property type="term" value="P:protein folding"/>
    <property type="evidence" value="ECO:0007669"/>
    <property type="project" value="TreeGrafter"/>
</dbReference>
<dbReference type="Pfam" id="PF14559">
    <property type="entry name" value="TPR_19"/>
    <property type="match status" value="1"/>
</dbReference>
<dbReference type="VEuPathDB" id="VectorBase:MDOA006618"/>
<evidence type="ECO:0000256" key="2">
    <source>
        <dbReference type="ARBA" id="ARBA00022803"/>
    </source>
</evidence>